<organism evidence="2">
    <name type="scientific">Psilocybe cubensis</name>
    <name type="common">Psychedelic mushroom</name>
    <name type="synonym">Stropharia cubensis</name>
    <dbReference type="NCBI Taxonomy" id="181762"/>
    <lineage>
        <taxon>Eukaryota</taxon>
        <taxon>Fungi</taxon>
        <taxon>Dikarya</taxon>
        <taxon>Basidiomycota</taxon>
        <taxon>Agaricomycotina</taxon>
        <taxon>Agaricomycetes</taxon>
        <taxon>Agaricomycetidae</taxon>
        <taxon>Agaricales</taxon>
        <taxon>Agaricineae</taxon>
        <taxon>Strophariaceae</taxon>
        <taxon>Psilocybe</taxon>
    </lineage>
</organism>
<dbReference type="AlphaFoldDB" id="A0A8H7XM43"/>
<dbReference type="EMBL" id="JAFIQS010000020">
    <property type="protein sequence ID" value="KAG5162193.1"/>
    <property type="molecule type" value="Genomic_DNA"/>
</dbReference>
<proteinExistence type="predicted"/>
<name>A0A8H7XM43_PSICU</name>
<gene>
    <name evidence="2" type="ORF">JR316_012855</name>
</gene>
<feature type="region of interest" description="Disordered" evidence="1">
    <location>
        <begin position="37"/>
        <end position="69"/>
    </location>
</feature>
<accession>A0A8H7XM43</accession>
<feature type="compositionally biased region" description="Basic and acidic residues" evidence="1">
    <location>
        <begin position="39"/>
        <end position="59"/>
    </location>
</feature>
<protein>
    <submittedName>
        <fullName evidence="2">Uncharacterized protein</fullName>
    </submittedName>
</protein>
<reference evidence="2" key="1">
    <citation type="submission" date="2021-02" db="EMBL/GenBank/DDBJ databases">
        <title>Psilocybe cubensis genome.</title>
        <authorList>
            <person name="Mckernan K.J."/>
            <person name="Crawford S."/>
            <person name="Trippe A."/>
            <person name="Kane L.T."/>
            <person name="Mclaughlin S."/>
        </authorList>
    </citation>
    <scope>NUCLEOTIDE SEQUENCE [LARGE SCALE GENOMIC DNA]</scope>
    <source>
        <strain evidence="2">MGC-MH-2018</strain>
    </source>
</reference>
<feature type="compositionally biased region" description="Polar residues" evidence="1">
    <location>
        <begin position="60"/>
        <end position="69"/>
    </location>
</feature>
<sequence length="214" mass="24343">MDRPVASNPHRQPRGRTVLCKCKTYCTVLNPATGLYEGEGNRISRSQRDRHTRSDRSHPESTSSANLLPMLNDSSQHLDVSSLIMRSSLELENLLSSPVIRIDQLLRFKHDPRTNGAFVFPSDNDLMLVNQGLYALADEHVNRAYLHAERELVRLISSAMVLDSDNLDVAEHLHRLWVELRNLTLLKEAEWTSQRSEGTGRPVINTSNVHVPYR</sequence>
<evidence type="ECO:0000256" key="1">
    <source>
        <dbReference type="SAM" id="MobiDB-lite"/>
    </source>
</evidence>
<comment type="caution">
    <text evidence="2">The sequence shown here is derived from an EMBL/GenBank/DDBJ whole genome shotgun (WGS) entry which is preliminary data.</text>
</comment>
<evidence type="ECO:0000313" key="2">
    <source>
        <dbReference type="EMBL" id="KAG5162193.1"/>
    </source>
</evidence>